<proteinExistence type="predicted"/>
<accession>A0ABD7PGR1</accession>
<evidence type="ECO:0008006" key="3">
    <source>
        <dbReference type="Google" id="ProtNLM"/>
    </source>
</evidence>
<dbReference type="Proteomes" id="UP000292036">
    <property type="component" value="Unassembled WGS sequence"/>
</dbReference>
<name>A0ABD7PGR1_RHILE</name>
<reference evidence="1 2" key="1">
    <citation type="submission" date="2019-02" db="EMBL/GenBank/DDBJ databases">
        <title>The genomic architecture of introgression among sibling species of bacteria.</title>
        <authorList>
            <person name="Cavassim M.I.A."/>
            <person name="Moeskjaer S."/>
            <person name="Moslemi C."/>
            <person name="Fields B."/>
            <person name="Bachmann A."/>
            <person name="Vilhjalmsson B."/>
            <person name="Schierup M.H."/>
            <person name="Young J.P.W."/>
            <person name="Andersen S.U."/>
        </authorList>
    </citation>
    <scope>NUCLEOTIDE SEQUENCE [LARGE SCALE GENOMIC DNA]</scope>
    <source>
        <strain evidence="1 2">SM151B</strain>
        <plasmid evidence="1">pSM151B_Rh02</plasmid>
    </source>
</reference>
<dbReference type="AlphaFoldDB" id="A0ABD7PGR1"/>
<organism evidence="1 2">
    <name type="scientific">Rhizobium leguminosarum</name>
    <dbReference type="NCBI Taxonomy" id="384"/>
    <lineage>
        <taxon>Bacteria</taxon>
        <taxon>Pseudomonadati</taxon>
        <taxon>Pseudomonadota</taxon>
        <taxon>Alphaproteobacteria</taxon>
        <taxon>Hyphomicrobiales</taxon>
        <taxon>Rhizobiaceae</taxon>
        <taxon>Rhizobium/Agrobacterium group</taxon>
        <taxon>Rhizobium</taxon>
    </lineage>
</organism>
<comment type="caution">
    <text evidence="1">The sequence shown here is derived from an EMBL/GenBank/DDBJ whole genome shotgun (WGS) entry which is preliminary data.</text>
</comment>
<evidence type="ECO:0000313" key="2">
    <source>
        <dbReference type="Proteomes" id="UP000292036"/>
    </source>
</evidence>
<geneLocation type="plasmid" evidence="1">
    <name>pSM151B_Rh02</name>
</geneLocation>
<dbReference type="EMBL" id="SIPS01000003">
    <property type="protein sequence ID" value="TAW19275.1"/>
    <property type="molecule type" value="Genomic_DNA"/>
</dbReference>
<evidence type="ECO:0000313" key="1">
    <source>
        <dbReference type="EMBL" id="TAW19275.1"/>
    </source>
</evidence>
<keyword evidence="1" id="KW-0614">Plasmid</keyword>
<protein>
    <recommendedName>
        <fullName evidence="3">DUF4376 domain-containing protein</fullName>
    </recommendedName>
</protein>
<sequence length="111" mass="12065">MDAEAEATRGLYVTLGAGQAITYIEKERQAQMVTEDPNVNPARVPMVAIDAERYGDSLLDAAAVILTMAQYWRVIGPVIEDRRMSAKDRIAAATTPAEIEAASIVDWSITP</sequence>
<gene>
    <name evidence="1" type="ORF">ELI19_29135</name>
</gene>